<feature type="non-terminal residue" evidence="2">
    <location>
        <position position="1"/>
    </location>
</feature>
<gene>
    <name evidence="2" type="ORF">GSTENG00023022001</name>
</gene>
<feature type="region of interest" description="Disordered" evidence="1">
    <location>
        <begin position="336"/>
        <end position="369"/>
    </location>
</feature>
<organism evidence="2">
    <name type="scientific">Tetraodon nigroviridis</name>
    <name type="common">Spotted green pufferfish</name>
    <name type="synonym">Chelonodon nigroviridis</name>
    <dbReference type="NCBI Taxonomy" id="99883"/>
    <lineage>
        <taxon>Eukaryota</taxon>
        <taxon>Metazoa</taxon>
        <taxon>Chordata</taxon>
        <taxon>Craniata</taxon>
        <taxon>Vertebrata</taxon>
        <taxon>Euteleostomi</taxon>
        <taxon>Actinopterygii</taxon>
        <taxon>Neopterygii</taxon>
        <taxon>Teleostei</taxon>
        <taxon>Neoteleostei</taxon>
        <taxon>Acanthomorphata</taxon>
        <taxon>Eupercaria</taxon>
        <taxon>Tetraodontiformes</taxon>
        <taxon>Tetradontoidea</taxon>
        <taxon>Tetraodontidae</taxon>
        <taxon>Tetraodon</taxon>
    </lineage>
</organism>
<proteinExistence type="predicted"/>
<dbReference type="Pfam" id="PF06189">
    <property type="entry name" value="5-nucleotidase"/>
    <property type="match status" value="2"/>
</dbReference>
<reference evidence="2" key="2">
    <citation type="submission" date="2004-02" db="EMBL/GenBank/DDBJ databases">
        <authorList>
            <consortium name="Genoscope"/>
            <consortium name="Whitehead Institute Centre for Genome Research"/>
        </authorList>
    </citation>
    <scope>NUCLEOTIDE SEQUENCE</scope>
</reference>
<accession>Q4S724</accession>
<dbReference type="InterPro" id="IPR010394">
    <property type="entry name" value="5-nucleotidase"/>
</dbReference>
<dbReference type="EMBL" id="CAAE01014723">
    <property type="protein sequence ID" value="CAG03558.1"/>
    <property type="molecule type" value="Genomic_DNA"/>
</dbReference>
<feature type="compositionally biased region" description="Basic and acidic residues" evidence="1">
    <location>
        <begin position="440"/>
        <end position="452"/>
    </location>
</feature>
<feature type="compositionally biased region" description="Low complexity" evidence="1">
    <location>
        <begin position="338"/>
        <end position="347"/>
    </location>
</feature>
<dbReference type="GO" id="GO:0000287">
    <property type="term" value="F:magnesium ion binding"/>
    <property type="evidence" value="ECO:0007669"/>
    <property type="project" value="InterPro"/>
</dbReference>
<dbReference type="GO" id="GO:0046085">
    <property type="term" value="P:adenosine metabolic process"/>
    <property type="evidence" value="ECO:0007669"/>
    <property type="project" value="TreeGrafter"/>
</dbReference>
<dbReference type="OrthoDB" id="9994138at2759"/>
<feature type="region of interest" description="Disordered" evidence="1">
    <location>
        <begin position="588"/>
        <end position="627"/>
    </location>
</feature>
<name>Q4S724_TETNG</name>
<sequence>PKPRFAVTIAVSSRTLFNMVHEREIYEKEGMEKYVLYQVEHENEPLKPGAAFPFVKALMNVNSRLRDFYPDSEELFDIVLMTNNHAQVGVRLINSINYYGSCTTTQTFYTTNHKRPTALMVLFSNLTDLTIERFCMTGGKSPIGYLKAYMTNLYLSKDAQKVTEAIEEGIAAATMFMPDTENELSDTQLRVAFDGDAVLFSDESEVIVKQHGLDTFFEHEKKFENKPLAQGPLKCFLEALGKLQRKFYVKNERINCPIRTFLVTARSAASSGARVLKTLRSWGLEIDEALFLAGAPKGPLLQKIKPHIYFDDQMFHIEGAKELGTISAHVPYGIGQKPAAAPADPQAGRQKQGRPGMVQPPNGAPSTMLSGDQVWLEELIGPFAYRSSSSPGGLSYSEGGSRSSSENSWSSGGTSVLHSSIKKQSRQVFQSRYPSVGPRAEAHPQVEQRGDISESPLHTWTERVGLGDGRYSAQTASCTSEVQPQRLLEEKVEAKLRFSRFLDEVTSNVFDPNSLQAFRKPVSRGRFISEGTNQPEGKVEELTEWSPRMLSSMAAQEASLPEPKMPKEEQTFLQPQQKTYLETDIDTVRGDSKLPNPDVEAETLGQQETREIIPPPPQFGQGFQTKSPFPEFHCHFPRYPYKSVSLPRGINMVSKETLPSL</sequence>
<dbReference type="KEGG" id="tng:GSTEN00023022G001"/>
<reference evidence="2" key="1">
    <citation type="journal article" date="2004" name="Nature">
        <title>Genome duplication in the teleost fish Tetraodon nigroviridis reveals the early vertebrate proto-karyotype.</title>
        <authorList>
            <person name="Jaillon O."/>
            <person name="Aury J.-M."/>
            <person name="Brunet F."/>
            <person name="Petit J.-L."/>
            <person name="Stange-Thomann N."/>
            <person name="Mauceli E."/>
            <person name="Bouneau L."/>
            <person name="Fischer C."/>
            <person name="Ozouf-Costaz C."/>
            <person name="Bernot A."/>
            <person name="Nicaud S."/>
            <person name="Jaffe D."/>
            <person name="Fisher S."/>
            <person name="Lutfalla G."/>
            <person name="Dossat C."/>
            <person name="Segurens B."/>
            <person name="Dasilva C."/>
            <person name="Salanoubat M."/>
            <person name="Levy M."/>
            <person name="Boudet N."/>
            <person name="Castellano S."/>
            <person name="Anthouard V."/>
            <person name="Jubin C."/>
            <person name="Castelli V."/>
            <person name="Katinka M."/>
            <person name="Vacherie B."/>
            <person name="Biemont C."/>
            <person name="Skalli Z."/>
            <person name="Cattolico L."/>
            <person name="Poulain J."/>
            <person name="De Berardinis V."/>
            <person name="Cruaud C."/>
            <person name="Duprat S."/>
            <person name="Brottier P."/>
            <person name="Coutanceau J.-P."/>
            <person name="Gouzy J."/>
            <person name="Parra G."/>
            <person name="Lardier G."/>
            <person name="Chapple C."/>
            <person name="McKernan K.J."/>
            <person name="McEwan P."/>
            <person name="Bosak S."/>
            <person name="Kellis M."/>
            <person name="Volff J.-N."/>
            <person name="Guigo R."/>
            <person name="Zody M.C."/>
            <person name="Mesirov J."/>
            <person name="Lindblad-Toh K."/>
            <person name="Birren B."/>
            <person name="Nusbaum C."/>
            <person name="Kahn D."/>
            <person name="Robinson-Rechavi M."/>
            <person name="Laudet V."/>
            <person name="Schachter V."/>
            <person name="Quetier F."/>
            <person name="Saurin W."/>
            <person name="Scarpelli C."/>
            <person name="Wincker P."/>
            <person name="Lander E.S."/>
            <person name="Weissenbach J."/>
            <person name="Roest Crollius H."/>
        </authorList>
    </citation>
    <scope>NUCLEOTIDE SEQUENCE [LARGE SCALE GENOMIC DNA]</scope>
</reference>
<dbReference type="PANTHER" id="PTHR31367">
    <property type="entry name" value="CYTOSOLIC 5'-NUCLEOTIDASE 1 FAMILY MEMBER"/>
    <property type="match status" value="1"/>
</dbReference>
<dbReference type="PANTHER" id="PTHR31367:SF0">
    <property type="entry name" value="CYTOSOLIC 5'-NUCLEOTIDASE 1B"/>
    <property type="match status" value="1"/>
</dbReference>
<feature type="region of interest" description="Disordered" evidence="1">
    <location>
        <begin position="387"/>
        <end position="458"/>
    </location>
</feature>
<dbReference type="GO" id="GO:0005829">
    <property type="term" value="C:cytosol"/>
    <property type="evidence" value="ECO:0007669"/>
    <property type="project" value="TreeGrafter"/>
</dbReference>
<evidence type="ECO:0000313" key="2">
    <source>
        <dbReference type="EMBL" id="CAG03558.1"/>
    </source>
</evidence>
<protein>
    <submittedName>
        <fullName evidence="2">Chromosome 14 SCAF14723, whole genome shotgun sequence</fullName>
    </submittedName>
</protein>
<feature type="compositionally biased region" description="Low complexity" evidence="1">
    <location>
        <begin position="387"/>
        <end position="415"/>
    </location>
</feature>
<evidence type="ECO:0000256" key="1">
    <source>
        <dbReference type="SAM" id="MobiDB-lite"/>
    </source>
</evidence>
<dbReference type="GO" id="GO:0008253">
    <property type="term" value="F:5'-nucleotidase activity"/>
    <property type="evidence" value="ECO:0007669"/>
    <property type="project" value="InterPro"/>
</dbReference>
<dbReference type="AlphaFoldDB" id="Q4S724"/>
<dbReference type="GO" id="GO:0000166">
    <property type="term" value="F:nucleotide binding"/>
    <property type="evidence" value="ECO:0007669"/>
    <property type="project" value="InterPro"/>
</dbReference>
<dbReference type="GO" id="GO:0009117">
    <property type="term" value="P:nucleotide metabolic process"/>
    <property type="evidence" value="ECO:0007669"/>
    <property type="project" value="InterPro"/>
</dbReference>